<evidence type="ECO:0000313" key="2">
    <source>
        <dbReference type="EMBL" id="KIR23060.1"/>
    </source>
</evidence>
<comment type="caution">
    <text evidence="2">The sequence shown here is derived from an EMBL/GenBank/DDBJ whole genome shotgun (WGS) entry which is preliminary data.</text>
</comment>
<dbReference type="Proteomes" id="UP000032210">
    <property type="component" value="Unassembled WGS sequence"/>
</dbReference>
<name>A0A0D0TQH7_PSEFL</name>
<dbReference type="EMBL" id="JXCQ01000009">
    <property type="protein sequence ID" value="KIR23060.1"/>
    <property type="molecule type" value="Genomic_DNA"/>
</dbReference>
<dbReference type="PATRIC" id="fig|294.125.peg.1516"/>
<dbReference type="RefSeq" id="WP_080889024.1">
    <property type="nucleotide sequence ID" value="NZ_JXCQ01000009.1"/>
</dbReference>
<dbReference type="AlphaFoldDB" id="A0A0D0TQH7"/>
<sequence length="56" mass="6256">MNRQKKLQQLFKAKAKKASAKLAPKSKDRYISKADRLKLETDAGQDPVTSPETPAE</sequence>
<gene>
    <name evidence="2" type="ORF">PFLU3_14720</name>
</gene>
<feature type="compositionally biased region" description="Polar residues" evidence="1">
    <location>
        <begin position="47"/>
        <end position="56"/>
    </location>
</feature>
<evidence type="ECO:0000313" key="3">
    <source>
        <dbReference type="Proteomes" id="UP000032210"/>
    </source>
</evidence>
<feature type="region of interest" description="Disordered" evidence="1">
    <location>
        <begin position="37"/>
        <end position="56"/>
    </location>
</feature>
<evidence type="ECO:0000256" key="1">
    <source>
        <dbReference type="SAM" id="MobiDB-lite"/>
    </source>
</evidence>
<accession>A0A0D0TQH7</accession>
<proteinExistence type="predicted"/>
<feature type="region of interest" description="Disordered" evidence="1">
    <location>
        <begin position="1"/>
        <end position="31"/>
    </location>
</feature>
<organism evidence="2 3">
    <name type="scientific">Pseudomonas fluorescens</name>
    <dbReference type="NCBI Taxonomy" id="294"/>
    <lineage>
        <taxon>Bacteria</taxon>
        <taxon>Pseudomonadati</taxon>
        <taxon>Pseudomonadota</taxon>
        <taxon>Gammaproteobacteria</taxon>
        <taxon>Pseudomonadales</taxon>
        <taxon>Pseudomonadaceae</taxon>
        <taxon>Pseudomonas</taxon>
    </lineage>
</organism>
<dbReference type="InterPro" id="IPR021677">
    <property type="entry name" value="DUF2986"/>
</dbReference>
<reference evidence="2 3" key="1">
    <citation type="submission" date="2015-01" db="EMBL/GenBank/DDBJ databases">
        <title>Genome sequence of the beneficial rhizobacterium Pseudomonas fluorescens 2-79.</title>
        <authorList>
            <person name="Thuermer A."/>
            <person name="Daniel R."/>
        </authorList>
    </citation>
    <scope>NUCLEOTIDE SEQUENCE [LARGE SCALE GENOMIC DNA]</scope>
    <source>
        <strain evidence="2 3">2-79</strain>
    </source>
</reference>
<protein>
    <recommendedName>
        <fullName evidence="4">DUF2986 domain-containing protein</fullName>
    </recommendedName>
</protein>
<evidence type="ECO:0008006" key="4">
    <source>
        <dbReference type="Google" id="ProtNLM"/>
    </source>
</evidence>
<dbReference type="Pfam" id="PF11661">
    <property type="entry name" value="DUF2986"/>
    <property type="match status" value="1"/>
</dbReference>